<dbReference type="EMBL" id="BMGR01000007">
    <property type="protein sequence ID" value="GGG06063.1"/>
    <property type="molecule type" value="Genomic_DNA"/>
</dbReference>
<reference evidence="5" key="2">
    <citation type="submission" date="2020-09" db="EMBL/GenBank/DDBJ databases">
        <authorList>
            <person name="Sun Q."/>
            <person name="Zhou Y."/>
        </authorList>
    </citation>
    <scope>NUCLEOTIDE SEQUENCE</scope>
    <source>
        <strain evidence="5">CGMCC 1.12987</strain>
    </source>
</reference>
<keyword evidence="6" id="KW-1185">Reference proteome</keyword>
<keyword evidence="1" id="KW-0805">Transcription regulation</keyword>
<dbReference type="PANTHER" id="PTHR43280:SF34">
    <property type="entry name" value="ARAC-FAMILY TRANSCRIPTIONAL REGULATOR"/>
    <property type="match status" value="1"/>
</dbReference>
<dbReference type="GO" id="GO:0003700">
    <property type="term" value="F:DNA-binding transcription factor activity"/>
    <property type="evidence" value="ECO:0007669"/>
    <property type="project" value="InterPro"/>
</dbReference>
<proteinExistence type="predicted"/>
<dbReference type="Gene3D" id="1.10.10.60">
    <property type="entry name" value="Homeodomain-like"/>
    <property type="match status" value="2"/>
</dbReference>
<dbReference type="PROSITE" id="PS00041">
    <property type="entry name" value="HTH_ARAC_FAMILY_1"/>
    <property type="match status" value="1"/>
</dbReference>
<evidence type="ECO:0000256" key="1">
    <source>
        <dbReference type="ARBA" id="ARBA00023015"/>
    </source>
</evidence>
<dbReference type="Proteomes" id="UP000644756">
    <property type="component" value="Unassembled WGS sequence"/>
</dbReference>
<dbReference type="SUPFAM" id="SSF46689">
    <property type="entry name" value="Homeodomain-like"/>
    <property type="match status" value="2"/>
</dbReference>
<dbReference type="AlphaFoldDB" id="A0A917FUD1"/>
<sequence length="412" mass="47550">MEYSPKLDELEYVCKLMYDNLQLPIWLWDGNMEPVTEYTSNLPANPLFPATVDLFKSRLASDDFPADVPVLSSLNVFDHYISVRLIHNGRAAGAVVMGPSIVAEMTEEMLRGFMNDYHISGKHRDTLSDYYRSLPVKNKIMLLHAAVLLHHLIYGSKLDITDIIQTNVPLEQPSVPSENIDLSLSNRRQSFMFHQNPVMEKYVFRCIQDGRKEELIKHWNRLPRESFGVLSKKSRLRNEKNLAISSVTLATRAAIDGGLFPEIAYTVSDLYIQHIEELKEVNEVIKAGSEMLLDFAERVRNQKKMQYSKAIAVCQNYIFNHLYEDITLAKLAETARLSPGYLSQLFKKETCITISEYIQREKVEEAKKLLAFSDYSLLEICTCLNFHDQSYFIKIFKKHTGFTPRQYKNTRP</sequence>
<organism evidence="5 6">
    <name type="scientific">Paenibacillus abyssi</name>
    <dbReference type="NCBI Taxonomy" id="1340531"/>
    <lineage>
        <taxon>Bacteria</taxon>
        <taxon>Bacillati</taxon>
        <taxon>Bacillota</taxon>
        <taxon>Bacilli</taxon>
        <taxon>Bacillales</taxon>
        <taxon>Paenibacillaceae</taxon>
        <taxon>Paenibacillus</taxon>
    </lineage>
</organism>
<feature type="domain" description="HTH araC/xylS-type" evidence="4">
    <location>
        <begin position="312"/>
        <end position="410"/>
    </location>
</feature>
<evidence type="ECO:0000256" key="2">
    <source>
        <dbReference type="ARBA" id="ARBA00023125"/>
    </source>
</evidence>
<protein>
    <submittedName>
        <fullName evidence="5">AraC family transcriptional regulator</fullName>
    </submittedName>
</protein>
<dbReference type="InterPro" id="IPR018060">
    <property type="entry name" value="HTH_AraC"/>
</dbReference>
<keyword evidence="2" id="KW-0238">DNA-binding</keyword>
<dbReference type="PROSITE" id="PS01124">
    <property type="entry name" value="HTH_ARAC_FAMILY_2"/>
    <property type="match status" value="1"/>
</dbReference>
<evidence type="ECO:0000256" key="3">
    <source>
        <dbReference type="ARBA" id="ARBA00023163"/>
    </source>
</evidence>
<dbReference type="InterPro" id="IPR018062">
    <property type="entry name" value="HTH_AraC-typ_CS"/>
</dbReference>
<comment type="caution">
    <text evidence="5">The sequence shown here is derived from an EMBL/GenBank/DDBJ whole genome shotgun (WGS) entry which is preliminary data.</text>
</comment>
<dbReference type="SMART" id="SM00342">
    <property type="entry name" value="HTH_ARAC"/>
    <property type="match status" value="1"/>
</dbReference>
<dbReference type="InterPro" id="IPR009057">
    <property type="entry name" value="Homeodomain-like_sf"/>
</dbReference>
<reference evidence="5" key="1">
    <citation type="journal article" date="2014" name="Int. J. Syst. Evol. Microbiol.">
        <title>Complete genome sequence of Corynebacterium casei LMG S-19264T (=DSM 44701T), isolated from a smear-ripened cheese.</title>
        <authorList>
            <consortium name="US DOE Joint Genome Institute (JGI-PGF)"/>
            <person name="Walter F."/>
            <person name="Albersmeier A."/>
            <person name="Kalinowski J."/>
            <person name="Ruckert C."/>
        </authorList>
    </citation>
    <scope>NUCLEOTIDE SEQUENCE</scope>
    <source>
        <strain evidence="5">CGMCC 1.12987</strain>
    </source>
</reference>
<gene>
    <name evidence="5" type="ORF">GCM10010916_23860</name>
</gene>
<dbReference type="Pfam" id="PF12833">
    <property type="entry name" value="HTH_18"/>
    <property type="match status" value="1"/>
</dbReference>
<evidence type="ECO:0000313" key="5">
    <source>
        <dbReference type="EMBL" id="GGG06063.1"/>
    </source>
</evidence>
<name>A0A917FUD1_9BACL</name>
<dbReference type="RefSeq" id="WP_188531288.1">
    <property type="nucleotide sequence ID" value="NZ_BMGR01000007.1"/>
</dbReference>
<accession>A0A917FUD1</accession>
<dbReference type="GO" id="GO:0043565">
    <property type="term" value="F:sequence-specific DNA binding"/>
    <property type="evidence" value="ECO:0007669"/>
    <property type="project" value="InterPro"/>
</dbReference>
<evidence type="ECO:0000313" key="6">
    <source>
        <dbReference type="Proteomes" id="UP000644756"/>
    </source>
</evidence>
<keyword evidence="3" id="KW-0804">Transcription</keyword>
<evidence type="ECO:0000259" key="4">
    <source>
        <dbReference type="PROSITE" id="PS01124"/>
    </source>
</evidence>
<dbReference type="PANTHER" id="PTHR43280">
    <property type="entry name" value="ARAC-FAMILY TRANSCRIPTIONAL REGULATOR"/>
    <property type="match status" value="1"/>
</dbReference>